<evidence type="ECO:0000313" key="2">
    <source>
        <dbReference type="EMBL" id="ACF46273.1"/>
    </source>
</evidence>
<feature type="transmembrane region" description="Helical" evidence="1">
    <location>
        <begin position="50"/>
        <end position="68"/>
    </location>
</feature>
<proteinExistence type="predicted"/>
<protein>
    <submittedName>
        <fullName evidence="2">Uncharacterized protein</fullName>
    </submittedName>
</protein>
<sequence>MNTTGKKNMIVATLYFVLTLGLGMALMRMLQTADPAWLESPARKMLAGAHLHGSLEALLNLLFGYLICRFGTKTPMLSTVASWLLLLGMLHSAGAYLGGLGLTAAKVVAPFGAVSLISGILVMVPILAKGVDTEN</sequence>
<accession>B4S886</accession>
<dbReference type="EMBL" id="CP001108">
    <property type="protein sequence ID" value="ACF46273.1"/>
    <property type="molecule type" value="Genomic_DNA"/>
</dbReference>
<dbReference type="RefSeq" id="WP_012505808.1">
    <property type="nucleotide sequence ID" value="NC_011059.1"/>
</dbReference>
<feature type="transmembrane region" description="Helical" evidence="1">
    <location>
        <begin position="12"/>
        <end position="30"/>
    </location>
</feature>
<dbReference type="KEGG" id="paa:Paes_1247"/>
<gene>
    <name evidence="2" type="ordered locus">Paes_1247</name>
</gene>
<dbReference type="HOGENOM" id="CLU_1883892_0_0_10"/>
<keyword evidence="1" id="KW-0812">Transmembrane</keyword>
<organism evidence="2 3">
    <name type="scientific">Prosthecochloris aestuarii (strain DSM 271 / SK 413)</name>
    <dbReference type="NCBI Taxonomy" id="290512"/>
    <lineage>
        <taxon>Bacteria</taxon>
        <taxon>Pseudomonadati</taxon>
        <taxon>Chlorobiota</taxon>
        <taxon>Chlorobiia</taxon>
        <taxon>Chlorobiales</taxon>
        <taxon>Chlorobiaceae</taxon>
        <taxon>Prosthecochloris</taxon>
    </lineage>
</organism>
<name>B4S886_PROA2</name>
<keyword evidence="1" id="KW-1133">Transmembrane helix</keyword>
<dbReference type="AlphaFoldDB" id="B4S886"/>
<keyword evidence="3" id="KW-1185">Reference proteome</keyword>
<feature type="transmembrane region" description="Helical" evidence="1">
    <location>
        <begin position="108"/>
        <end position="128"/>
    </location>
</feature>
<evidence type="ECO:0000313" key="3">
    <source>
        <dbReference type="Proteomes" id="UP000002725"/>
    </source>
</evidence>
<reference evidence="2" key="1">
    <citation type="submission" date="2008-06" db="EMBL/GenBank/DDBJ databases">
        <title>Complete sequence of chromosome of Prosthecochloris aestuarii DSM 271.</title>
        <authorList>
            <consortium name="US DOE Joint Genome Institute"/>
            <person name="Lucas S."/>
            <person name="Copeland A."/>
            <person name="Lapidus A."/>
            <person name="Glavina del Rio T."/>
            <person name="Dalin E."/>
            <person name="Tice H."/>
            <person name="Bruce D."/>
            <person name="Goodwin L."/>
            <person name="Pitluck S."/>
            <person name="Schmutz J."/>
            <person name="Larimer F."/>
            <person name="Land M."/>
            <person name="Hauser L."/>
            <person name="Kyrpides N."/>
            <person name="Anderson I."/>
            <person name="Liu Z."/>
            <person name="Li T."/>
            <person name="Zhao F."/>
            <person name="Overmann J."/>
            <person name="Bryant D.A."/>
            <person name="Richardson P."/>
        </authorList>
    </citation>
    <scope>NUCLEOTIDE SEQUENCE [LARGE SCALE GENOMIC DNA]</scope>
    <source>
        <strain evidence="2">DSM 271</strain>
    </source>
</reference>
<dbReference type="Proteomes" id="UP000002725">
    <property type="component" value="Chromosome"/>
</dbReference>
<keyword evidence="1" id="KW-0472">Membrane</keyword>
<feature type="transmembrane region" description="Helical" evidence="1">
    <location>
        <begin position="80"/>
        <end position="102"/>
    </location>
</feature>
<evidence type="ECO:0000256" key="1">
    <source>
        <dbReference type="SAM" id="Phobius"/>
    </source>
</evidence>
<dbReference type="STRING" id="290512.Paes_1247"/>